<protein>
    <recommendedName>
        <fullName evidence="2">Polysaccharide export protein N-terminal domain-containing protein</fullName>
    </recommendedName>
</protein>
<organism evidence="3">
    <name type="scientific">marine sediment metagenome</name>
    <dbReference type="NCBI Taxonomy" id="412755"/>
    <lineage>
        <taxon>unclassified sequences</taxon>
        <taxon>metagenomes</taxon>
        <taxon>ecological metagenomes</taxon>
    </lineage>
</organism>
<dbReference type="PANTHER" id="PTHR33619:SF3">
    <property type="entry name" value="POLYSACCHARIDE EXPORT PROTEIN GFCE-RELATED"/>
    <property type="match status" value="1"/>
</dbReference>
<evidence type="ECO:0000259" key="2">
    <source>
        <dbReference type="Pfam" id="PF02563"/>
    </source>
</evidence>
<dbReference type="InterPro" id="IPR003715">
    <property type="entry name" value="Poly_export_N"/>
</dbReference>
<evidence type="ECO:0000313" key="3">
    <source>
        <dbReference type="EMBL" id="GAI43633.1"/>
    </source>
</evidence>
<name>X1NJ77_9ZZZZ</name>
<keyword evidence="1" id="KW-0732">Signal</keyword>
<gene>
    <name evidence="3" type="ORF">S06H3_41204</name>
</gene>
<reference evidence="3" key="1">
    <citation type="journal article" date="2014" name="Front. Microbiol.">
        <title>High frequency of phylogenetically diverse reductive dehalogenase-homologous genes in deep subseafloor sedimentary metagenomes.</title>
        <authorList>
            <person name="Kawai M."/>
            <person name="Futagami T."/>
            <person name="Toyoda A."/>
            <person name="Takaki Y."/>
            <person name="Nishi S."/>
            <person name="Hori S."/>
            <person name="Arai W."/>
            <person name="Tsubouchi T."/>
            <person name="Morono Y."/>
            <person name="Uchiyama I."/>
            <person name="Ito T."/>
            <person name="Fujiyama A."/>
            <person name="Inagaki F."/>
            <person name="Takami H."/>
        </authorList>
    </citation>
    <scope>NUCLEOTIDE SEQUENCE</scope>
    <source>
        <strain evidence="3">Expedition CK06-06</strain>
    </source>
</reference>
<feature type="domain" description="Polysaccharide export protein N-terminal" evidence="2">
    <location>
        <begin position="22"/>
        <end position="116"/>
    </location>
</feature>
<dbReference type="EMBL" id="BARV01025366">
    <property type="protein sequence ID" value="GAI43633.1"/>
    <property type="molecule type" value="Genomic_DNA"/>
</dbReference>
<sequence>TKHIIYLQDVDDDKTENIYEKQQLDYKIQPHDILYVKIISINKEIVALFNNVENIYQAWTNEASLYINGFSVDDTGYVNLPILGKIQVVDLTIEESQEIIQSHTDKYLKDATAIVKLISFKVTVLGEVRRPGVYKVYNDQITILEAG</sequence>
<dbReference type="InterPro" id="IPR049712">
    <property type="entry name" value="Poly_export"/>
</dbReference>
<dbReference type="PANTHER" id="PTHR33619">
    <property type="entry name" value="POLYSACCHARIDE EXPORT PROTEIN GFCE-RELATED"/>
    <property type="match status" value="1"/>
</dbReference>
<dbReference type="Gene3D" id="3.30.1950.10">
    <property type="entry name" value="wza like domain"/>
    <property type="match status" value="1"/>
</dbReference>
<dbReference type="AlphaFoldDB" id="X1NJ77"/>
<evidence type="ECO:0000256" key="1">
    <source>
        <dbReference type="ARBA" id="ARBA00022729"/>
    </source>
</evidence>
<proteinExistence type="predicted"/>
<dbReference type="GO" id="GO:0015159">
    <property type="term" value="F:polysaccharide transmembrane transporter activity"/>
    <property type="evidence" value="ECO:0007669"/>
    <property type="project" value="InterPro"/>
</dbReference>
<feature type="non-terminal residue" evidence="3">
    <location>
        <position position="1"/>
    </location>
</feature>
<accession>X1NJ77</accession>
<dbReference type="Pfam" id="PF02563">
    <property type="entry name" value="Poly_export"/>
    <property type="match status" value="1"/>
</dbReference>
<comment type="caution">
    <text evidence="3">The sequence shown here is derived from an EMBL/GenBank/DDBJ whole genome shotgun (WGS) entry which is preliminary data.</text>
</comment>